<protein>
    <submittedName>
        <fullName evidence="2">Uncharacterized protein</fullName>
    </submittedName>
</protein>
<name>A0A8J5K848_HOMAM</name>
<keyword evidence="3" id="KW-1185">Reference proteome</keyword>
<dbReference type="EMBL" id="JAHLQT010014206">
    <property type="protein sequence ID" value="KAG7170427.1"/>
    <property type="molecule type" value="Genomic_DNA"/>
</dbReference>
<comment type="caution">
    <text evidence="2">The sequence shown here is derived from an EMBL/GenBank/DDBJ whole genome shotgun (WGS) entry which is preliminary data.</text>
</comment>
<accession>A0A8J5K848</accession>
<gene>
    <name evidence="2" type="ORF">Hamer_G025239</name>
</gene>
<evidence type="ECO:0000313" key="2">
    <source>
        <dbReference type="EMBL" id="KAG7170427.1"/>
    </source>
</evidence>
<dbReference type="Proteomes" id="UP000747542">
    <property type="component" value="Unassembled WGS sequence"/>
</dbReference>
<organism evidence="2 3">
    <name type="scientific">Homarus americanus</name>
    <name type="common">American lobster</name>
    <dbReference type="NCBI Taxonomy" id="6706"/>
    <lineage>
        <taxon>Eukaryota</taxon>
        <taxon>Metazoa</taxon>
        <taxon>Ecdysozoa</taxon>
        <taxon>Arthropoda</taxon>
        <taxon>Crustacea</taxon>
        <taxon>Multicrustacea</taxon>
        <taxon>Malacostraca</taxon>
        <taxon>Eumalacostraca</taxon>
        <taxon>Eucarida</taxon>
        <taxon>Decapoda</taxon>
        <taxon>Pleocyemata</taxon>
        <taxon>Astacidea</taxon>
        <taxon>Nephropoidea</taxon>
        <taxon>Nephropidae</taxon>
        <taxon>Homarus</taxon>
    </lineage>
</organism>
<feature type="region of interest" description="Disordered" evidence="1">
    <location>
        <begin position="1"/>
        <end position="77"/>
    </location>
</feature>
<reference evidence="2" key="1">
    <citation type="journal article" date="2021" name="Sci. Adv.">
        <title>The American lobster genome reveals insights on longevity, neural, and immune adaptations.</title>
        <authorList>
            <person name="Polinski J.M."/>
            <person name="Zimin A.V."/>
            <person name="Clark K.F."/>
            <person name="Kohn A.B."/>
            <person name="Sadowski N."/>
            <person name="Timp W."/>
            <person name="Ptitsyn A."/>
            <person name="Khanna P."/>
            <person name="Romanova D.Y."/>
            <person name="Williams P."/>
            <person name="Greenwood S.J."/>
            <person name="Moroz L.L."/>
            <person name="Walt D.R."/>
            <person name="Bodnar A.G."/>
        </authorList>
    </citation>
    <scope>NUCLEOTIDE SEQUENCE</scope>
    <source>
        <strain evidence="2">GMGI-L3</strain>
    </source>
</reference>
<evidence type="ECO:0000256" key="1">
    <source>
        <dbReference type="SAM" id="MobiDB-lite"/>
    </source>
</evidence>
<sequence>MTRPLPHRHDQPLALAYTQPRPTCQVPITSVPPRPREDDHPPAPPPRLRHTPPRRTPVCPNPVWAGGREGGAQLGEGQTPLGCAPVLSLLDVKPLPPDVGPVGMGAVMQEDIKVDLTSGHPLTAEAT</sequence>
<proteinExistence type="predicted"/>
<evidence type="ECO:0000313" key="3">
    <source>
        <dbReference type="Proteomes" id="UP000747542"/>
    </source>
</evidence>
<dbReference type="AlphaFoldDB" id="A0A8J5K848"/>